<dbReference type="Pfam" id="PF02535">
    <property type="entry name" value="Zip"/>
    <property type="match status" value="1"/>
</dbReference>
<feature type="transmembrane region" description="Helical" evidence="6">
    <location>
        <begin position="113"/>
        <end position="133"/>
    </location>
</feature>
<keyword evidence="8" id="KW-1185">Reference proteome</keyword>
<comment type="similarity">
    <text evidence="2">Belongs to the ZIP transporter (TC 2.A.5) family.</text>
</comment>
<dbReference type="GO" id="GO:0071578">
    <property type="term" value="P:zinc ion import across plasma membrane"/>
    <property type="evidence" value="ECO:0007669"/>
    <property type="project" value="TreeGrafter"/>
</dbReference>
<dbReference type="PANTHER" id="PTHR12191">
    <property type="entry name" value="SOLUTE CARRIER FAMILY 39"/>
    <property type="match status" value="1"/>
</dbReference>
<dbReference type="Proteomes" id="UP000821837">
    <property type="component" value="Unassembled WGS sequence"/>
</dbReference>
<reference evidence="7" key="1">
    <citation type="journal article" date="2020" name="Cell">
        <title>Large-Scale Comparative Analyses of Tick Genomes Elucidate Their Genetic Diversity and Vector Capacities.</title>
        <authorList>
            <consortium name="Tick Genome and Microbiome Consortium (TIGMIC)"/>
            <person name="Jia N."/>
            <person name="Wang J."/>
            <person name="Shi W."/>
            <person name="Du L."/>
            <person name="Sun Y."/>
            <person name="Zhan W."/>
            <person name="Jiang J.F."/>
            <person name="Wang Q."/>
            <person name="Zhang B."/>
            <person name="Ji P."/>
            <person name="Bell-Sakyi L."/>
            <person name="Cui X.M."/>
            <person name="Yuan T.T."/>
            <person name="Jiang B.G."/>
            <person name="Yang W.F."/>
            <person name="Lam T.T."/>
            <person name="Chang Q.C."/>
            <person name="Ding S.J."/>
            <person name="Wang X.J."/>
            <person name="Zhu J.G."/>
            <person name="Ruan X.D."/>
            <person name="Zhao L."/>
            <person name="Wei J.T."/>
            <person name="Ye R.Z."/>
            <person name="Que T.C."/>
            <person name="Du C.H."/>
            <person name="Zhou Y.H."/>
            <person name="Cheng J.X."/>
            <person name="Dai P.F."/>
            <person name="Guo W.B."/>
            <person name="Han X.H."/>
            <person name="Huang E.J."/>
            <person name="Li L.F."/>
            <person name="Wei W."/>
            <person name="Gao Y.C."/>
            <person name="Liu J.Z."/>
            <person name="Shao H.Z."/>
            <person name="Wang X."/>
            <person name="Wang C.C."/>
            <person name="Yang T.C."/>
            <person name="Huo Q.B."/>
            <person name="Li W."/>
            <person name="Chen H.Y."/>
            <person name="Chen S.E."/>
            <person name="Zhou L.G."/>
            <person name="Ni X.B."/>
            <person name="Tian J.H."/>
            <person name="Sheng Y."/>
            <person name="Liu T."/>
            <person name="Pan Y.S."/>
            <person name="Xia L.Y."/>
            <person name="Li J."/>
            <person name="Zhao F."/>
            <person name="Cao W.C."/>
        </authorList>
    </citation>
    <scope>NUCLEOTIDE SEQUENCE</scope>
    <source>
        <strain evidence="7">Rsan-2018</strain>
    </source>
</reference>
<dbReference type="GO" id="GO:0030003">
    <property type="term" value="P:intracellular monoatomic cation homeostasis"/>
    <property type="evidence" value="ECO:0007669"/>
    <property type="project" value="TreeGrafter"/>
</dbReference>
<evidence type="ECO:0000256" key="1">
    <source>
        <dbReference type="ARBA" id="ARBA00004141"/>
    </source>
</evidence>
<evidence type="ECO:0000256" key="4">
    <source>
        <dbReference type="ARBA" id="ARBA00022989"/>
    </source>
</evidence>
<feature type="transmembrane region" description="Helical" evidence="6">
    <location>
        <begin position="139"/>
        <end position="159"/>
    </location>
</feature>
<dbReference type="InterPro" id="IPR003689">
    <property type="entry name" value="ZIP"/>
</dbReference>
<evidence type="ECO:0000313" key="7">
    <source>
        <dbReference type="EMBL" id="KAH7936449.1"/>
    </source>
</evidence>
<dbReference type="AlphaFoldDB" id="A0A9D4PFN5"/>
<comment type="caution">
    <text evidence="7">The sequence shown here is derived from an EMBL/GenBank/DDBJ whole genome shotgun (WGS) entry which is preliminary data.</text>
</comment>
<keyword evidence="3 6" id="KW-0812">Transmembrane</keyword>
<comment type="subcellular location">
    <subcellularLocation>
        <location evidence="1">Membrane</location>
        <topology evidence="1">Multi-pass membrane protein</topology>
    </subcellularLocation>
</comment>
<evidence type="ECO:0000256" key="2">
    <source>
        <dbReference type="ARBA" id="ARBA00006939"/>
    </source>
</evidence>
<organism evidence="7 8">
    <name type="scientific">Rhipicephalus sanguineus</name>
    <name type="common">Brown dog tick</name>
    <name type="synonym">Ixodes sanguineus</name>
    <dbReference type="NCBI Taxonomy" id="34632"/>
    <lineage>
        <taxon>Eukaryota</taxon>
        <taxon>Metazoa</taxon>
        <taxon>Ecdysozoa</taxon>
        <taxon>Arthropoda</taxon>
        <taxon>Chelicerata</taxon>
        <taxon>Arachnida</taxon>
        <taxon>Acari</taxon>
        <taxon>Parasitiformes</taxon>
        <taxon>Ixodida</taxon>
        <taxon>Ixodoidea</taxon>
        <taxon>Ixodidae</taxon>
        <taxon>Rhipicephalinae</taxon>
        <taxon>Rhipicephalus</taxon>
        <taxon>Rhipicephalus</taxon>
    </lineage>
</organism>
<dbReference type="GO" id="GO:0005385">
    <property type="term" value="F:zinc ion transmembrane transporter activity"/>
    <property type="evidence" value="ECO:0007669"/>
    <property type="project" value="TreeGrafter"/>
</dbReference>
<dbReference type="InterPro" id="IPR050799">
    <property type="entry name" value="ZIP_Transporter"/>
</dbReference>
<evidence type="ECO:0000313" key="8">
    <source>
        <dbReference type="Proteomes" id="UP000821837"/>
    </source>
</evidence>
<proteinExistence type="inferred from homology"/>
<protein>
    <submittedName>
        <fullName evidence="7">Uncharacterized protein</fullName>
    </submittedName>
</protein>
<dbReference type="VEuPathDB" id="VectorBase:RSAN_049921"/>
<dbReference type="EMBL" id="JABSTV010001255">
    <property type="protein sequence ID" value="KAH7936449.1"/>
    <property type="molecule type" value="Genomic_DNA"/>
</dbReference>
<keyword evidence="5 6" id="KW-0472">Membrane</keyword>
<evidence type="ECO:0000256" key="3">
    <source>
        <dbReference type="ARBA" id="ARBA00022692"/>
    </source>
</evidence>
<evidence type="ECO:0000256" key="6">
    <source>
        <dbReference type="SAM" id="Phobius"/>
    </source>
</evidence>
<evidence type="ECO:0000256" key="5">
    <source>
        <dbReference type="ARBA" id="ARBA00023136"/>
    </source>
</evidence>
<dbReference type="GO" id="GO:0005886">
    <property type="term" value="C:plasma membrane"/>
    <property type="evidence" value="ECO:0007669"/>
    <property type="project" value="TreeGrafter"/>
</dbReference>
<dbReference type="GO" id="GO:0140410">
    <property type="term" value="F:monoatomic cation:bicarbonate symporter activity"/>
    <property type="evidence" value="ECO:0007669"/>
    <property type="project" value="TreeGrafter"/>
</dbReference>
<keyword evidence="4 6" id="KW-1133">Transmembrane helix</keyword>
<name>A0A9D4PFN5_RHISA</name>
<dbReference type="PANTHER" id="PTHR12191:SF37">
    <property type="entry name" value="ZINC TRANSPORTER FOI"/>
    <property type="match status" value="1"/>
</dbReference>
<accession>A0A9D4PFN5</accession>
<gene>
    <name evidence="7" type="ORF">HPB52_023434</name>
</gene>
<reference evidence="7" key="2">
    <citation type="submission" date="2021-09" db="EMBL/GenBank/DDBJ databases">
        <authorList>
            <person name="Jia N."/>
            <person name="Wang J."/>
            <person name="Shi W."/>
            <person name="Du L."/>
            <person name="Sun Y."/>
            <person name="Zhan W."/>
            <person name="Jiang J."/>
            <person name="Wang Q."/>
            <person name="Zhang B."/>
            <person name="Ji P."/>
            <person name="Sakyi L.B."/>
            <person name="Cui X."/>
            <person name="Yuan T."/>
            <person name="Jiang B."/>
            <person name="Yang W."/>
            <person name="Lam T.T.-Y."/>
            <person name="Chang Q."/>
            <person name="Ding S."/>
            <person name="Wang X."/>
            <person name="Zhu J."/>
            <person name="Ruan X."/>
            <person name="Zhao L."/>
            <person name="Wei J."/>
            <person name="Que T."/>
            <person name="Du C."/>
            <person name="Cheng J."/>
            <person name="Dai P."/>
            <person name="Han X."/>
            <person name="Huang E."/>
            <person name="Gao Y."/>
            <person name="Liu J."/>
            <person name="Shao H."/>
            <person name="Ye R."/>
            <person name="Li L."/>
            <person name="Wei W."/>
            <person name="Wang X."/>
            <person name="Wang C."/>
            <person name="Huo Q."/>
            <person name="Li W."/>
            <person name="Guo W."/>
            <person name="Chen H."/>
            <person name="Chen S."/>
            <person name="Zhou L."/>
            <person name="Zhou L."/>
            <person name="Ni X."/>
            <person name="Tian J."/>
            <person name="Zhou Y."/>
            <person name="Sheng Y."/>
            <person name="Liu T."/>
            <person name="Pan Y."/>
            <person name="Xia L."/>
            <person name="Li J."/>
            <person name="Zhao F."/>
            <person name="Cao W."/>
        </authorList>
    </citation>
    <scope>NUCLEOTIDE SEQUENCE</scope>
    <source>
        <strain evidence="7">Rsan-2018</strain>
        <tissue evidence="7">Larvae</tissue>
    </source>
</reference>
<feature type="transmembrane region" description="Helical" evidence="6">
    <location>
        <begin position="206"/>
        <end position="225"/>
    </location>
</feature>
<sequence length="266" mass="28130">MSTLMGLHPLKWVSRCISAADDDRYIHDDKVEAAHNHDHGIKAGDGIAAVAWMIIFGDGMHNFIDGLSIGAAFSESLLAGASISVAVVCEEFPHELGDFAVLLSAGMSTRQAVAYNFLSALTCFLGLGVGILVGDLTEGAPHIFALAAGMFLYISLVAMMGELNEALDAASKEGFVASCSQKGHRWTLVCVTNWEMKKGAFSQVKLFLLQNVGIGVGVALLFLMAKYSEKINFEYFSSLPVGVSLAAASFGGTHDDARAVFGGLGM</sequence>